<dbReference type="SMART" id="SM00388">
    <property type="entry name" value="HisKA"/>
    <property type="match status" value="1"/>
</dbReference>
<dbReference type="Proteomes" id="UP000315439">
    <property type="component" value="Unassembled WGS sequence"/>
</dbReference>
<dbReference type="FunFam" id="1.10.287.130:FF:000006">
    <property type="entry name" value="Osmolarity two-component histidine kinase EnvZ"/>
    <property type="match status" value="1"/>
</dbReference>
<keyword evidence="10 18" id="KW-0418">Kinase</keyword>
<dbReference type="InterPro" id="IPR003594">
    <property type="entry name" value="HATPase_dom"/>
</dbReference>
<keyword evidence="12 15" id="KW-1133">Transmembrane helix</keyword>
<evidence type="ECO:0000256" key="5">
    <source>
        <dbReference type="ARBA" id="ARBA00022519"/>
    </source>
</evidence>
<gene>
    <name evidence="18" type="primary">envZ</name>
    <name evidence="18" type="ORF">FLL46_04565</name>
</gene>
<evidence type="ECO:0000256" key="10">
    <source>
        <dbReference type="ARBA" id="ARBA00022777"/>
    </source>
</evidence>
<dbReference type="InterPro" id="IPR050980">
    <property type="entry name" value="2C_sensor_his_kinase"/>
</dbReference>
<evidence type="ECO:0000256" key="2">
    <source>
        <dbReference type="ARBA" id="ARBA00004429"/>
    </source>
</evidence>
<evidence type="ECO:0000313" key="19">
    <source>
        <dbReference type="Proteomes" id="UP000315439"/>
    </source>
</evidence>
<evidence type="ECO:0000256" key="12">
    <source>
        <dbReference type="ARBA" id="ARBA00022989"/>
    </source>
</evidence>
<comment type="catalytic activity">
    <reaction evidence="1">
        <text>ATP + protein L-histidine = ADP + protein N-phospho-L-histidine.</text>
        <dbReference type="EC" id="2.7.13.3"/>
    </reaction>
</comment>
<dbReference type="NCBIfam" id="NF007004">
    <property type="entry name" value="PRK09467.1"/>
    <property type="match status" value="1"/>
</dbReference>
<dbReference type="AlphaFoldDB" id="A0A545UH64"/>
<keyword evidence="14 15" id="KW-0472">Membrane</keyword>
<comment type="subcellular location">
    <subcellularLocation>
        <location evidence="2">Cell inner membrane</location>
        <topology evidence="2">Multi-pass membrane protein</topology>
    </subcellularLocation>
</comment>
<dbReference type="SUPFAM" id="SSF55874">
    <property type="entry name" value="ATPase domain of HSP90 chaperone/DNA topoisomerase II/histidine kinase"/>
    <property type="match status" value="1"/>
</dbReference>
<dbReference type="Gene3D" id="1.10.287.130">
    <property type="match status" value="1"/>
</dbReference>
<dbReference type="OrthoDB" id="9804645at2"/>
<evidence type="ECO:0000256" key="4">
    <source>
        <dbReference type="ARBA" id="ARBA00022475"/>
    </source>
</evidence>
<dbReference type="PROSITE" id="PS50885">
    <property type="entry name" value="HAMP"/>
    <property type="match status" value="1"/>
</dbReference>
<feature type="domain" description="Histidine kinase" evidence="16">
    <location>
        <begin position="216"/>
        <end position="413"/>
    </location>
</feature>
<keyword evidence="9" id="KW-0547">Nucleotide-binding</keyword>
<evidence type="ECO:0000256" key="15">
    <source>
        <dbReference type="SAM" id="Phobius"/>
    </source>
</evidence>
<dbReference type="InterPro" id="IPR003661">
    <property type="entry name" value="HisK_dim/P_dom"/>
</dbReference>
<evidence type="ECO:0000256" key="7">
    <source>
        <dbReference type="ARBA" id="ARBA00022679"/>
    </source>
</evidence>
<evidence type="ECO:0000256" key="9">
    <source>
        <dbReference type="ARBA" id="ARBA00022741"/>
    </source>
</evidence>
<proteinExistence type="predicted"/>
<dbReference type="InterPro" id="IPR005467">
    <property type="entry name" value="His_kinase_dom"/>
</dbReference>
<dbReference type="GO" id="GO:0005886">
    <property type="term" value="C:plasma membrane"/>
    <property type="evidence" value="ECO:0007669"/>
    <property type="project" value="UniProtKB-SubCell"/>
</dbReference>
<dbReference type="InterPro" id="IPR036890">
    <property type="entry name" value="HATPase_C_sf"/>
</dbReference>
<dbReference type="PROSITE" id="PS50109">
    <property type="entry name" value="HIS_KIN"/>
    <property type="match status" value="1"/>
</dbReference>
<dbReference type="InterPro" id="IPR003660">
    <property type="entry name" value="HAMP_dom"/>
</dbReference>
<sequence length="413" mass="46571">MIATLLVISHVVSYFTIQHFVVDRHNRIVMYLASNQIKLLHIGEETYLPKNLAVGFAQTTQLELYPMSGDSIPEGLKNARFHRGFSEQAERYLGENTEVKVETSDGIYLWISEPLHPNFWIRMPIGDYEGNNPMELFIFSGMLLFLSLFGAWILVIQLHRPLKRLAFAAREIGRGDYPGKLKETGPQELVSVTAAFNQMAADVHQLEEDRTLLLAGISHDLRTPITRIRLASEFLSDQDDEIKTGIISDTQDMDDIIDQFIGYVRYGSEERMEEGNMTELIQQVVEASSKQHEGLESHLCELPEARFKPMAMKRLISNLIENAFRYGKAPVIVKTFYNENNIVVSVRDHGKGIQDLDKNRLFQPFARGDKARGGKGSGLGLAIVARIVEMHGGEINLENHVDGGLEATFTLPV</sequence>
<dbReference type="CDD" id="cd06225">
    <property type="entry name" value="HAMP"/>
    <property type="match status" value="1"/>
</dbReference>
<dbReference type="PANTHER" id="PTHR44936:SF5">
    <property type="entry name" value="SENSOR HISTIDINE KINASE ENVZ"/>
    <property type="match status" value="1"/>
</dbReference>
<keyword evidence="13" id="KW-0902">Two-component regulatory system</keyword>
<feature type="domain" description="HAMP" evidence="17">
    <location>
        <begin position="156"/>
        <end position="208"/>
    </location>
</feature>
<evidence type="ECO:0000256" key="6">
    <source>
        <dbReference type="ARBA" id="ARBA00022553"/>
    </source>
</evidence>
<keyword evidence="6" id="KW-0597">Phosphoprotein</keyword>
<accession>A0A545UH64</accession>
<evidence type="ECO:0000256" key="13">
    <source>
        <dbReference type="ARBA" id="ARBA00023012"/>
    </source>
</evidence>
<dbReference type="Pfam" id="PF00512">
    <property type="entry name" value="HisKA"/>
    <property type="match status" value="1"/>
</dbReference>
<dbReference type="InterPro" id="IPR004358">
    <property type="entry name" value="Sig_transdc_His_kin-like_C"/>
</dbReference>
<dbReference type="PANTHER" id="PTHR44936">
    <property type="entry name" value="SENSOR PROTEIN CREC"/>
    <property type="match status" value="1"/>
</dbReference>
<evidence type="ECO:0000256" key="1">
    <source>
        <dbReference type="ARBA" id="ARBA00000085"/>
    </source>
</evidence>
<dbReference type="PRINTS" id="PR00344">
    <property type="entry name" value="BCTRLSENSOR"/>
</dbReference>
<keyword evidence="5" id="KW-0997">Cell inner membrane</keyword>
<keyword evidence="11" id="KW-0067">ATP-binding</keyword>
<evidence type="ECO:0000313" key="18">
    <source>
        <dbReference type="EMBL" id="TQV88811.1"/>
    </source>
</evidence>
<feature type="transmembrane region" description="Helical" evidence="15">
    <location>
        <begin position="136"/>
        <end position="155"/>
    </location>
</feature>
<dbReference type="SMART" id="SM00304">
    <property type="entry name" value="HAMP"/>
    <property type="match status" value="1"/>
</dbReference>
<keyword evidence="8 15" id="KW-0812">Transmembrane</keyword>
<evidence type="ECO:0000256" key="3">
    <source>
        <dbReference type="ARBA" id="ARBA00012438"/>
    </source>
</evidence>
<dbReference type="EMBL" id="VIKS01000003">
    <property type="protein sequence ID" value="TQV88811.1"/>
    <property type="molecule type" value="Genomic_DNA"/>
</dbReference>
<keyword evidence="4" id="KW-1003">Cell membrane</keyword>
<dbReference type="Pfam" id="PF02518">
    <property type="entry name" value="HATPase_c"/>
    <property type="match status" value="1"/>
</dbReference>
<evidence type="ECO:0000256" key="14">
    <source>
        <dbReference type="ARBA" id="ARBA00023136"/>
    </source>
</evidence>
<dbReference type="EC" id="2.7.13.3" evidence="3"/>
<dbReference type="GO" id="GO:0005524">
    <property type="term" value="F:ATP binding"/>
    <property type="evidence" value="ECO:0007669"/>
    <property type="project" value="UniProtKB-KW"/>
</dbReference>
<dbReference type="Pfam" id="PF00672">
    <property type="entry name" value="HAMP"/>
    <property type="match status" value="1"/>
</dbReference>
<reference evidence="18 19" key="1">
    <citation type="submission" date="2019-07" db="EMBL/GenBank/DDBJ databases">
        <title>Draft genome for Aliikangiella sp. M105.</title>
        <authorList>
            <person name="Wang G."/>
        </authorList>
    </citation>
    <scope>NUCLEOTIDE SEQUENCE [LARGE SCALE GENOMIC DNA]</scope>
    <source>
        <strain evidence="18 19">M105</strain>
    </source>
</reference>
<evidence type="ECO:0000259" key="17">
    <source>
        <dbReference type="PROSITE" id="PS50885"/>
    </source>
</evidence>
<name>A0A545UH64_9GAMM</name>
<dbReference type="CDD" id="cd00082">
    <property type="entry name" value="HisKA"/>
    <property type="match status" value="1"/>
</dbReference>
<dbReference type="GO" id="GO:0000155">
    <property type="term" value="F:phosphorelay sensor kinase activity"/>
    <property type="evidence" value="ECO:0007669"/>
    <property type="project" value="InterPro"/>
</dbReference>
<protein>
    <recommendedName>
        <fullName evidence="3">histidine kinase</fullName>
        <ecNumber evidence="3">2.7.13.3</ecNumber>
    </recommendedName>
</protein>
<keyword evidence="7 18" id="KW-0808">Transferase</keyword>
<evidence type="ECO:0000259" key="16">
    <source>
        <dbReference type="PROSITE" id="PS50109"/>
    </source>
</evidence>
<evidence type="ECO:0000256" key="11">
    <source>
        <dbReference type="ARBA" id="ARBA00022840"/>
    </source>
</evidence>
<dbReference type="SUPFAM" id="SSF47384">
    <property type="entry name" value="Homodimeric domain of signal transducing histidine kinase"/>
    <property type="match status" value="1"/>
</dbReference>
<dbReference type="Gene3D" id="3.30.565.10">
    <property type="entry name" value="Histidine kinase-like ATPase, C-terminal domain"/>
    <property type="match status" value="1"/>
</dbReference>
<dbReference type="InterPro" id="IPR036097">
    <property type="entry name" value="HisK_dim/P_sf"/>
</dbReference>
<organism evidence="18 19">
    <name type="scientific">Aliikangiella coralliicola</name>
    <dbReference type="NCBI Taxonomy" id="2592383"/>
    <lineage>
        <taxon>Bacteria</taxon>
        <taxon>Pseudomonadati</taxon>
        <taxon>Pseudomonadota</taxon>
        <taxon>Gammaproteobacteria</taxon>
        <taxon>Oceanospirillales</taxon>
        <taxon>Pleioneaceae</taxon>
        <taxon>Aliikangiella</taxon>
    </lineage>
</organism>
<keyword evidence="19" id="KW-1185">Reference proteome</keyword>
<evidence type="ECO:0000256" key="8">
    <source>
        <dbReference type="ARBA" id="ARBA00022692"/>
    </source>
</evidence>
<comment type="caution">
    <text evidence="18">The sequence shown here is derived from an EMBL/GenBank/DDBJ whole genome shotgun (WGS) entry which is preliminary data.</text>
</comment>
<dbReference type="SMART" id="SM00387">
    <property type="entry name" value="HATPase_c"/>
    <property type="match status" value="1"/>
</dbReference>